<dbReference type="Pfam" id="PF13506">
    <property type="entry name" value="Glyco_transf_21"/>
    <property type="match status" value="1"/>
</dbReference>
<evidence type="ECO:0000256" key="12">
    <source>
        <dbReference type="ARBA" id="ARBA00023098"/>
    </source>
</evidence>
<dbReference type="PANTHER" id="PTHR12726">
    <property type="entry name" value="CERAMIDE GLUCOSYLTRANSFERASE"/>
    <property type="match status" value="1"/>
</dbReference>
<evidence type="ECO:0000256" key="14">
    <source>
        <dbReference type="ARBA" id="ARBA00047869"/>
    </source>
</evidence>
<dbReference type="EMBL" id="CAJOBC010000725">
    <property type="protein sequence ID" value="CAF3619232.1"/>
    <property type="molecule type" value="Genomic_DNA"/>
</dbReference>
<keyword evidence="9" id="KW-0812">Transmembrane</keyword>
<comment type="pathway">
    <text evidence="2">Lipid metabolism; sphingolipid metabolism.</text>
</comment>
<accession>A0A813UPH3</accession>
<evidence type="ECO:0000256" key="4">
    <source>
        <dbReference type="ARBA" id="ARBA00006739"/>
    </source>
</evidence>
<keyword evidence="11" id="KW-0333">Golgi apparatus</keyword>
<keyword evidence="12" id="KW-0443">Lipid metabolism</keyword>
<evidence type="ECO:0000313" key="17">
    <source>
        <dbReference type="EMBL" id="CAF3619232.1"/>
    </source>
</evidence>
<dbReference type="Proteomes" id="UP000663829">
    <property type="component" value="Unassembled WGS sequence"/>
</dbReference>
<evidence type="ECO:0000256" key="2">
    <source>
        <dbReference type="ARBA" id="ARBA00004760"/>
    </source>
</evidence>
<dbReference type="Proteomes" id="UP000681722">
    <property type="component" value="Unassembled WGS sequence"/>
</dbReference>
<dbReference type="EC" id="2.4.1.80" evidence="5"/>
<comment type="catalytic activity">
    <reaction evidence="14">
        <text>UDP-alpha-D-xylose + an N-acylsphing-4-enine = a beta-D-xylosyl-(1&lt;-&gt;1')-N-acylsphing-4-enine + UDP + H(+)</text>
        <dbReference type="Rhea" id="RHEA:70243"/>
        <dbReference type="ChEBI" id="CHEBI:15378"/>
        <dbReference type="ChEBI" id="CHEBI:52639"/>
        <dbReference type="ChEBI" id="CHEBI:57632"/>
        <dbReference type="ChEBI" id="CHEBI:58223"/>
        <dbReference type="ChEBI" id="CHEBI:189068"/>
    </reaction>
    <physiologicalReaction direction="left-to-right" evidence="14">
        <dbReference type="Rhea" id="RHEA:70244"/>
    </physiologicalReaction>
</comment>
<gene>
    <name evidence="16" type="ORF">GPM918_LOCUS5106</name>
    <name evidence="17" type="ORF">SRO942_LOCUS5111</name>
</gene>
<dbReference type="OrthoDB" id="1483400at2759"/>
<comment type="pathway">
    <text evidence="3">Sphingolipid metabolism.</text>
</comment>
<dbReference type="GO" id="GO:0000139">
    <property type="term" value="C:Golgi membrane"/>
    <property type="evidence" value="ECO:0007669"/>
    <property type="project" value="UniProtKB-SubCell"/>
</dbReference>
<comment type="similarity">
    <text evidence="4">Belongs to the glycosyltransferase 2 family.</text>
</comment>
<keyword evidence="13" id="KW-0472">Membrane</keyword>
<dbReference type="InterPro" id="IPR029044">
    <property type="entry name" value="Nucleotide-diphossugar_trans"/>
</dbReference>
<proteinExistence type="inferred from homology"/>
<organism evidence="16 18">
    <name type="scientific">Didymodactylos carnosus</name>
    <dbReference type="NCBI Taxonomy" id="1234261"/>
    <lineage>
        <taxon>Eukaryota</taxon>
        <taxon>Metazoa</taxon>
        <taxon>Spiralia</taxon>
        <taxon>Gnathifera</taxon>
        <taxon>Rotifera</taxon>
        <taxon>Eurotatoria</taxon>
        <taxon>Bdelloidea</taxon>
        <taxon>Philodinida</taxon>
        <taxon>Philodinidae</taxon>
        <taxon>Didymodactylos</taxon>
    </lineage>
</organism>
<dbReference type="SUPFAM" id="SSF53448">
    <property type="entry name" value="Nucleotide-diphospho-sugar transferases"/>
    <property type="match status" value="1"/>
</dbReference>
<evidence type="ECO:0000256" key="1">
    <source>
        <dbReference type="ARBA" id="ARBA00004653"/>
    </source>
</evidence>
<keyword evidence="18" id="KW-1185">Reference proteome</keyword>
<evidence type="ECO:0000256" key="15">
    <source>
        <dbReference type="ARBA" id="ARBA00048104"/>
    </source>
</evidence>
<protein>
    <recommendedName>
        <fullName evidence="5">ceramide glucosyltransferase</fullName>
        <ecNumber evidence="5">2.4.1.80</ecNumber>
    </recommendedName>
</protein>
<evidence type="ECO:0000256" key="7">
    <source>
        <dbReference type="ARBA" id="ARBA00022676"/>
    </source>
</evidence>
<dbReference type="InterPro" id="IPR025993">
    <property type="entry name" value="Ceramide_glucosylTrfase"/>
</dbReference>
<evidence type="ECO:0000256" key="10">
    <source>
        <dbReference type="ARBA" id="ARBA00022989"/>
    </source>
</evidence>
<dbReference type="EMBL" id="CAJNOQ010000724">
    <property type="protein sequence ID" value="CAF0832035.1"/>
    <property type="molecule type" value="Genomic_DNA"/>
</dbReference>
<comment type="catalytic activity">
    <reaction evidence="15">
        <text>N-(9Z-octadecenoyl)-sphing-4-enine + UDP-alpha-D-xylose = beta-D-xylosyl-(1&lt;-&gt;1')-N-(9Z-octadecenoyl)-sphing-4-enine + UDP + H(+)</text>
        <dbReference type="Rhea" id="RHEA:70247"/>
        <dbReference type="ChEBI" id="CHEBI:15378"/>
        <dbReference type="ChEBI" id="CHEBI:57632"/>
        <dbReference type="ChEBI" id="CHEBI:58223"/>
        <dbReference type="ChEBI" id="CHEBI:77996"/>
        <dbReference type="ChEBI" id="CHEBI:189081"/>
    </reaction>
    <physiologicalReaction direction="left-to-right" evidence="15">
        <dbReference type="Rhea" id="RHEA:70248"/>
    </physiologicalReaction>
</comment>
<dbReference type="PANTHER" id="PTHR12726:SF0">
    <property type="entry name" value="CERAMIDE GLUCOSYLTRANSFERASE"/>
    <property type="match status" value="1"/>
</dbReference>
<dbReference type="GO" id="GO:0006679">
    <property type="term" value="P:glucosylceramide biosynthetic process"/>
    <property type="evidence" value="ECO:0007669"/>
    <property type="project" value="TreeGrafter"/>
</dbReference>
<dbReference type="AlphaFoldDB" id="A0A813UPH3"/>
<evidence type="ECO:0000256" key="6">
    <source>
        <dbReference type="ARBA" id="ARBA00022516"/>
    </source>
</evidence>
<dbReference type="FunFam" id="3.90.550.10:FF:000041">
    <property type="entry name" value="UDP-glucose ceramide glucosyltransferase"/>
    <property type="match status" value="1"/>
</dbReference>
<comment type="subcellular location">
    <subcellularLocation>
        <location evidence="1">Golgi apparatus membrane</location>
        <topology evidence="1">Multi-pass membrane protein</topology>
    </subcellularLocation>
</comment>
<evidence type="ECO:0000256" key="9">
    <source>
        <dbReference type="ARBA" id="ARBA00022692"/>
    </source>
</evidence>
<dbReference type="UniPathway" id="UPA00222"/>
<evidence type="ECO:0000256" key="3">
    <source>
        <dbReference type="ARBA" id="ARBA00004991"/>
    </source>
</evidence>
<keyword evidence="10" id="KW-1133">Transmembrane helix</keyword>
<dbReference type="CDD" id="cd02520">
    <property type="entry name" value="Glucosylceramide_synthase"/>
    <property type="match status" value="1"/>
</dbReference>
<reference evidence="16" key="1">
    <citation type="submission" date="2021-02" db="EMBL/GenBank/DDBJ databases">
        <authorList>
            <person name="Nowell W R."/>
        </authorList>
    </citation>
    <scope>NUCLEOTIDE SEQUENCE</scope>
</reference>
<evidence type="ECO:0000313" key="18">
    <source>
        <dbReference type="Proteomes" id="UP000663829"/>
    </source>
</evidence>
<keyword evidence="7" id="KW-0328">Glycosyltransferase</keyword>
<keyword evidence="6" id="KW-0444">Lipid biosynthesis</keyword>
<sequence>MTFFLYKFHRKPSSLLKELPGVSIIKPLTCVDSNLAENLKTFFQFKYPRYELLFCVQEPAPHVIDIVKKLQQQYPHIDSQLFIGSQSEKSTISVIVKNPKIFNMLSAYDKAKYPLFLISDSGLKMNENTLHDMVECMTDNVGLVHQMPFTCDRKGFAASVEKVYFGTQHARMYMTINLIGINCVTGMSCLIRKDAIDRVGGLRAFGDYIAEDFYLASEVAKQGWKIRVSPAPALQNGGEYSVGTWMDRMIRWCKLRMRLSPLAYLEPFQECLSSALLAGIVTNYLFEWNSLVVTACHILIWFILDYLMLRITQGGPLPFSKFEFAIAWMVREIAAFYIYFKAFTGPSTIIWRGTEYRLGPGTRAEELKTLTSVPNQQSSDSSLISLSTSSLSTNSTCTTIDDSKLQSQQLQIV</sequence>
<comment type="caution">
    <text evidence="16">The sequence shown here is derived from an EMBL/GenBank/DDBJ whole genome shotgun (WGS) entry which is preliminary data.</text>
</comment>
<name>A0A813UPH3_9BILA</name>
<dbReference type="Gene3D" id="3.90.550.10">
    <property type="entry name" value="Spore Coat Polysaccharide Biosynthesis Protein SpsA, Chain A"/>
    <property type="match status" value="1"/>
</dbReference>
<evidence type="ECO:0000256" key="8">
    <source>
        <dbReference type="ARBA" id="ARBA00022679"/>
    </source>
</evidence>
<evidence type="ECO:0000256" key="11">
    <source>
        <dbReference type="ARBA" id="ARBA00023034"/>
    </source>
</evidence>
<evidence type="ECO:0000256" key="5">
    <source>
        <dbReference type="ARBA" id="ARBA00012699"/>
    </source>
</evidence>
<dbReference type="GO" id="GO:0008120">
    <property type="term" value="F:ceramide glucosyltransferase activity"/>
    <property type="evidence" value="ECO:0007669"/>
    <property type="project" value="UniProtKB-EC"/>
</dbReference>
<evidence type="ECO:0000256" key="13">
    <source>
        <dbReference type="ARBA" id="ARBA00023136"/>
    </source>
</evidence>
<keyword evidence="8" id="KW-0808">Transferase</keyword>
<evidence type="ECO:0000313" key="16">
    <source>
        <dbReference type="EMBL" id="CAF0832035.1"/>
    </source>
</evidence>